<organism evidence="2 3">
    <name type="scientific">Flavobacterium plantiphilum</name>
    <dbReference type="NCBI Taxonomy" id="3163297"/>
    <lineage>
        <taxon>Bacteria</taxon>
        <taxon>Pseudomonadati</taxon>
        <taxon>Bacteroidota</taxon>
        <taxon>Flavobacteriia</taxon>
        <taxon>Flavobacteriales</taxon>
        <taxon>Flavobacteriaceae</taxon>
        <taxon>Flavobacterium</taxon>
    </lineage>
</organism>
<feature type="signal peptide" evidence="1">
    <location>
        <begin position="1"/>
        <end position="23"/>
    </location>
</feature>
<dbReference type="RefSeq" id="WP_408082664.1">
    <property type="nucleotide sequence ID" value="NZ_JBELQA010000010.1"/>
</dbReference>
<keyword evidence="1" id="KW-0732">Signal</keyword>
<dbReference type="Proteomes" id="UP001629260">
    <property type="component" value="Unassembled WGS sequence"/>
</dbReference>
<sequence>MKTTKLIIAFLTSCFLTSCFMGAGTLGGFDTRMFPTSKRKLVQGIDTLFSKYPNYKIPDKWKSRDDWKERGYDFLDSRIFYFPSDPEEMYYVTFYGDANDSIQLDTTKTGISIRAVENATSGWTLEDNTSSSDKKRIEARFDKEIISKLEQYTGTKATREK</sequence>
<reference evidence="2 3" key="1">
    <citation type="submission" date="2024-06" db="EMBL/GenBank/DDBJ databases">
        <authorList>
            <person name="Kaempfer P."/>
            <person name="Viver T."/>
        </authorList>
    </citation>
    <scope>NUCLEOTIDE SEQUENCE [LARGE SCALE GENOMIC DNA]</scope>
    <source>
        <strain evidence="2 3">ST-87</strain>
    </source>
</reference>
<keyword evidence="3" id="KW-1185">Reference proteome</keyword>
<proteinExistence type="predicted"/>
<dbReference type="PROSITE" id="PS51257">
    <property type="entry name" value="PROKAR_LIPOPROTEIN"/>
    <property type="match status" value="1"/>
</dbReference>
<name>A0ABW8XYJ3_9FLAO</name>
<comment type="caution">
    <text evidence="2">The sequence shown here is derived from an EMBL/GenBank/DDBJ whole genome shotgun (WGS) entry which is preliminary data.</text>
</comment>
<accession>A0ABW8XYJ3</accession>
<dbReference type="EMBL" id="JBELQA010000010">
    <property type="protein sequence ID" value="MFL9832216.1"/>
    <property type="molecule type" value="Genomic_DNA"/>
</dbReference>
<evidence type="ECO:0000256" key="1">
    <source>
        <dbReference type="SAM" id="SignalP"/>
    </source>
</evidence>
<feature type="chain" id="PRO_5046520849" evidence="1">
    <location>
        <begin position="24"/>
        <end position="161"/>
    </location>
</feature>
<gene>
    <name evidence="2" type="ORF">ABS764_15295</name>
</gene>
<protein>
    <submittedName>
        <fullName evidence="2">Uncharacterized protein</fullName>
    </submittedName>
</protein>
<evidence type="ECO:0000313" key="3">
    <source>
        <dbReference type="Proteomes" id="UP001629260"/>
    </source>
</evidence>
<evidence type="ECO:0000313" key="2">
    <source>
        <dbReference type="EMBL" id="MFL9832216.1"/>
    </source>
</evidence>